<dbReference type="EMBL" id="LGRX02027192">
    <property type="protein sequence ID" value="KAK3249722.1"/>
    <property type="molecule type" value="Genomic_DNA"/>
</dbReference>
<dbReference type="Pfam" id="PF03618">
    <property type="entry name" value="Kinase-PPPase"/>
    <property type="match status" value="2"/>
</dbReference>
<dbReference type="Proteomes" id="UP001190700">
    <property type="component" value="Unassembled WGS sequence"/>
</dbReference>
<dbReference type="GO" id="GO:0004674">
    <property type="term" value="F:protein serine/threonine kinase activity"/>
    <property type="evidence" value="ECO:0007669"/>
    <property type="project" value="UniProtKB-KW"/>
</dbReference>
<evidence type="ECO:0000256" key="4">
    <source>
        <dbReference type="ARBA" id="ARBA00022777"/>
    </source>
</evidence>
<organism evidence="6 7">
    <name type="scientific">Cymbomonas tetramitiformis</name>
    <dbReference type="NCBI Taxonomy" id="36881"/>
    <lineage>
        <taxon>Eukaryota</taxon>
        <taxon>Viridiplantae</taxon>
        <taxon>Chlorophyta</taxon>
        <taxon>Pyramimonadophyceae</taxon>
        <taxon>Pyramimonadales</taxon>
        <taxon>Pyramimonadaceae</taxon>
        <taxon>Cymbomonas</taxon>
    </lineage>
</organism>
<gene>
    <name evidence="6" type="ORF">CYMTET_40863</name>
</gene>
<name>A0AAE0C7B6_9CHLO</name>
<proteinExistence type="predicted"/>
<accession>A0AAE0C7B6</accession>
<sequence length="769" mass="85740">MLQSGRNTVGLCFHVSQSRICCGKSVIIASAQRPAPRKGSLKLQRMMRSRKRKGIPSPPQNDKPEDTDDSRREIQNDAGQQGPHVGTHIRTLEEDDSCSLPRSIAVFSECTGESTMHLIRSCLRRLDFCSKPQNLRLHSFVTKAEQVATAVAEAAAENSIIVANINTIECQEQLRRSCTENSIPYLLLAEDLMSTLEKYLGAHRSRIPLGDPRRSVSLSQDYFRMIAAVEFTIKQDDGACPENLKYADMVIVGVSRTSKTALCTYLMHRGYKVANVPIVPQVPAAKELYEEVDQRRIVALNLSPLSLSSMRQKRAGTSLGVESDFTYSKMDQVKKELRQAEAMYRERGWPIVDVTAAAVEETAERIIEVWEERVGVRAESTPAMMGSLLLNRDQSSEQLLTDFPHRGGGDATQETVRSPAEAREYNDECHHRKHILILSECSGESAAHTVRAALGQFEHCIHDLCRTAMTVCRKMTTEAQVEARVREAHAEGLLIVYSFTNPSLRAKVQEVCALLGVTSIDLWGDLMDLMGANMAKRHGQPLAERQGGPLAAPQHRGLIPMSQDFFQVMEAIEYSIRLDDGAGNHKHLKDAHLVLVGVSRSSKTPLSMYLAQRGYRVANVPLVPGIPPPKELFEAPDQSRVVALHIGIRRLRDVRIQRLERLGIPKTTSYVNIGEMRAEIAMVEELCEANTQWCQVDVTDRAIEESAALILKQMTLRNANLPPPILPQWSRYTTIVPTTFHPAGESYILNKEAQECHPSGVDSSTDEWL</sequence>
<dbReference type="PANTHER" id="PTHR31756:SF3">
    <property type="entry name" value="PYRUVATE, PHOSPHATE DIKINASE REGULATORY PROTEIN 1, CHLOROPLASTIC"/>
    <property type="match status" value="1"/>
</dbReference>
<evidence type="ECO:0000256" key="5">
    <source>
        <dbReference type="SAM" id="MobiDB-lite"/>
    </source>
</evidence>
<feature type="compositionally biased region" description="Basic residues" evidence="5">
    <location>
        <begin position="35"/>
        <end position="54"/>
    </location>
</feature>
<keyword evidence="7" id="KW-1185">Reference proteome</keyword>
<keyword evidence="3" id="KW-0547">Nucleotide-binding</keyword>
<reference evidence="6 7" key="1">
    <citation type="journal article" date="2015" name="Genome Biol. Evol.">
        <title>Comparative Genomics of a Bacterivorous Green Alga Reveals Evolutionary Causalities and Consequences of Phago-Mixotrophic Mode of Nutrition.</title>
        <authorList>
            <person name="Burns J.A."/>
            <person name="Paasch A."/>
            <person name="Narechania A."/>
            <person name="Kim E."/>
        </authorList>
    </citation>
    <scope>NUCLEOTIDE SEQUENCE [LARGE SCALE GENOMIC DNA]</scope>
    <source>
        <strain evidence="6 7">PLY_AMNH</strain>
    </source>
</reference>
<evidence type="ECO:0000256" key="2">
    <source>
        <dbReference type="ARBA" id="ARBA00022679"/>
    </source>
</evidence>
<keyword evidence="2" id="KW-0808">Transferase</keyword>
<evidence type="ECO:0000256" key="3">
    <source>
        <dbReference type="ARBA" id="ARBA00022741"/>
    </source>
</evidence>
<evidence type="ECO:0000313" key="7">
    <source>
        <dbReference type="Proteomes" id="UP001190700"/>
    </source>
</evidence>
<protein>
    <submittedName>
        <fullName evidence="6">Uncharacterized protein</fullName>
    </submittedName>
</protein>
<evidence type="ECO:0000313" key="6">
    <source>
        <dbReference type="EMBL" id="KAK3249722.1"/>
    </source>
</evidence>
<comment type="caution">
    <text evidence="6">The sequence shown here is derived from an EMBL/GenBank/DDBJ whole genome shotgun (WGS) entry which is preliminary data.</text>
</comment>
<dbReference type="InterPro" id="IPR005177">
    <property type="entry name" value="Kinase-pyrophosphorylase"/>
</dbReference>
<dbReference type="AlphaFoldDB" id="A0AAE0C7B6"/>
<dbReference type="GO" id="GO:0005524">
    <property type="term" value="F:ATP binding"/>
    <property type="evidence" value="ECO:0007669"/>
    <property type="project" value="InterPro"/>
</dbReference>
<feature type="region of interest" description="Disordered" evidence="5">
    <location>
        <begin position="33"/>
        <end position="86"/>
    </location>
</feature>
<keyword evidence="1" id="KW-0723">Serine/threonine-protein kinase</keyword>
<dbReference type="PANTHER" id="PTHR31756">
    <property type="entry name" value="PYRUVATE, PHOSPHATE DIKINASE REGULATORY PROTEIN 1, CHLOROPLASTIC"/>
    <property type="match status" value="1"/>
</dbReference>
<keyword evidence="4" id="KW-0418">Kinase</keyword>
<evidence type="ECO:0000256" key="1">
    <source>
        <dbReference type="ARBA" id="ARBA00022527"/>
    </source>
</evidence>